<sequence>MGKGLMKLPSQVPKKGRGCRSKTAPSFLTSIYFKAYPLQGTP</sequence>
<dbReference type="AlphaFoldDB" id="A0A1Q8QLQ1"/>
<reference evidence="2 3" key="1">
    <citation type="submission" date="2016-09" db="EMBL/GenBank/DDBJ databases">
        <title>Complete genome of Desulfosporosinus sp. OL.</title>
        <authorList>
            <person name="Mardanov A."/>
            <person name="Beletsky A."/>
            <person name="Panova A."/>
            <person name="Karnachuk O."/>
            <person name="Ravin N."/>
        </authorList>
    </citation>
    <scope>NUCLEOTIDE SEQUENCE [LARGE SCALE GENOMIC DNA]</scope>
    <source>
        <strain evidence="2 3">OL</strain>
    </source>
</reference>
<comment type="caution">
    <text evidence="2">The sequence shown here is derived from an EMBL/GenBank/DDBJ whole genome shotgun (WGS) entry which is preliminary data.</text>
</comment>
<proteinExistence type="predicted"/>
<dbReference type="Proteomes" id="UP000186102">
    <property type="component" value="Unassembled WGS sequence"/>
</dbReference>
<name>A0A1Q8QLQ1_9FIRM</name>
<protein>
    <submittedName>
        <fullName evidence="2">Uncharacterized protein</fullName>
    </submittedName>
</protein>
<feature type="region of interest" description="Disordered" evidence="1">
    <location>
        <begin position="1"/>
        <end position="21"/>
    </location>
</feature>
<evidence type="ECO:0000256" key="1">
    <source>
        <dbReference type="SAM" id="MobiDB-lite"/>
    </source>
</evidence>
<gene>
    <name evidence="2" type="ORF">DSOL_4158</name>
</gene>
<accession>A0A1Q8QLQ1</accession>
<evidence type="ECO:0000313" key="3">
    <source>
        <dbReference type="Proteomes" id="UP000186102"/>
    </source>
</evidence>
<keyword evidence="3" id="KW-1185">Reference proteome</keyword>
<organism evidence="2 3">
    <name type="scientific">Desulfosporosinus metallidurans</name>
    <dbReference type="NCBI Taxonomy" id="1888891"/>
    <lineage>
        <taxon>Bacteria</taxon>
        <taxon>Bacillati</taxon>
        <taxon>Bacillota</taxon>
        <taxon>Clostridia</taxon>
        <taxon>Eubacteriales</taxon>
        <taxon>Desulfitobacteriaceae</taxon>
        <taxon>Desulfosporosinus</taxon>
    </lineage>
</organism>
<dbReference type="EMBL" id="MLBF01000045">
    <property type="protein sequence ID" value="OLN28260.1"/>
    <property type="molecule type" value="Genomic_DNA"/>
</dbReference>
<evidence type="ECO:0000313" key="2">
    <source>
        <dbReference type="EMBL" id="OLN28260.1"/>
    </source>
</evidence>